<comment type="similarity">
    <text evidence="1 2">Belongs to the polypeptide deformylase family.</text>
</comment>
<dbReference type="Proteomes" id="UP000031465">
    <property type="component" value="Unassembled WGS sequence"/>
</dbReference>
<dbReference type="GO" id="GO:0042586">
    <property type="term" value="F:peptide deformylase activity"/>
    <property type="evidence" value="ECO:0007669"/>
    <property type="project" value="UniProtKB-UniRule"/>
</dbReference>
<dbReference type="EMBL" id="JSAN01000058">
    <property type="protein sequence ID" value="KIC72285.1"/>
    <property type="molecule type" value="Genomic_DNA"/>
</dbReference>
<dbReference type="Pfam" id="PF01327">
    <property type="entry name" value="Pep_deformylase"/>
    <property type="match status" value="1"/>
</dbReference>
<dbReference type="EC" id="3.5.1.88" evidence="2"/>
<feature type="binding site" evidence="2">
    <location>
        <position position="145"/>
    </location>
    <ligand>
        <name>Fe cation</name>
        <dbReference type="ChEBI" id="CHEBI:24875"/>
    </ligand>
</feature>
<comment type="caution">
    <text evidence="3">The sequence shown here is derived from an EMBL/GenBank/DDBJ whole genome shotgun (WGS) entry which is preliminary data.</text>
</comment>
<dbReference type="GO" id="GO:0046872">
    <property type="term" value="F:metal ion binding"/>
    <property type="evidence" value="ECO:0007669"/>
    <property type="project" value="UniProtKB-KW"/>
</dbReference>
<accession>A0A0C1JLY4</accession>
<comment type="cofactor">
    <cofactor evidence="2">
        <name>Fe(2+)</name>
        <dbReference type="ChEBI" id="CHEBI:29033"/>
    </cofactor>
    <text evidence="2">Binds 1 Fe(2+) ion.</text>
</comment>
<evidence type="ECO:0000256" key="1">
    <source>
        <dbReference type="ARBA" id="ARBA00010759"/>
    </source>
</evidence>
<dbReference type="NCBIfam" id="NF001159">
    <property type="entry name" value="PRK00150.1-3"/>
    <property type="match status" value="1"/>
</dbReference>
<sequence length="177" mass="20151">MMKLPLAYYGDSVLRKKGSQIVEINDTIKQLVQDMIETMEANDGCGLAAPQVHQSLSLFITCIPQYLENDQVIPGQVRVFINPKILSYSQEVWACQEACLSIPGMRETVSRPLKVTIQATDLNGHSFTEEFEGFDAHVIMHENDHVNGVLYIDRLPPKRKKGIEKFLREIKKKYSKN</sequence>
<keyword evidence="2 3" id="KW-0378">Hydrolase</keyword>
<protein>
    <recommendedName>
        <fullName evidence="2">Peptide deformylase</fullName>
        <shortName evidence="2">PDF</shortName>
        <ecNumber evidence="2">3.5.1.88</ecNumber>
    </recommendedName>
    <alternativeName>
        <fullName evidence="2">Polypeptide deformylase</fullName>
    </alternativeName>
</protein>
<dbReference type="PATRIC" id="fig|362787.3.peg.891"/>
<dbReference type="SUPFAM" id="SSF56420">
    <property type="entry name" value="Peptide deformylase"/>
    <property type="match status" value="1"/>
</dbReference>
<organism evidence="3 4">
    <name type="scientific">Candidatus Protochlamydia amoebophila</name>
    <dbReference type="NCBI Taxonomy" id="362787"/>
    <lineage>
        <taxon>Bacteria</taxon>
        <taxon>Pseudomonadati</taxon>
        <taxon>Chlamydiota</taxon>
        <taxon>Chlamydiia</taxon>
        <taxon>Parachlamydiales</taxon>
        <taxon>Parachlamydiaceae</taxon>
        <taxon>Candidatus Protochlamydia</taxon>
    </lineage>
</organism>
<proteinExistence type="inferred from homology"/>
<dbReference type="HAMAP" id="MF_00163">
    <property type="entry name" value="Pep_deformylase"/>
    <property type="match status" value="1"/>
</dbReference>
<name>A0A0C1JLY4_9BACT</name>
<dbReference type="AlphaFoldDB" id="A0A0C1JLY4"/>
<dbReference type="PIRSF" id="PIRSF004749">
    <property type="entry name" value="Pep_def"/>
    <property type="match status" value="1"/>
</dbReference>
<keyword evidence="2" id="KW-0479">Metal-binding</keyword>
<feature type="binding site" evidence="2">
    <location>
        <position position="99"/>
    </location>
    <ligand>
        <name>Fe cation</name>
        <dbReference type="ChEBI" id="CHEBI:24875"/>
    </ligand>
</feature>
<dbReference type="CDD" id="cd00487">
    <property type="entry name" value="Pep_deformylase"/>
    <property type="match status" value="1"/>
</dbReference>
<comment type="catalytic activity">
    <reaction evidence="2">
        <text>N-terminal N-formyl-L-methionyl-[peptide] + H2O = N-terminal L-methionyl-[peptide] + formate</text>
        <dbReference type="Rhea" id="RHEA:24420"/>
        <dbReference type="Rhea" id="RHEA-COMP:10639"/>
        <dbReference type="Rhea" id="RHEA-COMP:10640"/>
        <dbReference type="ChEBI" id="CHEBI:15377"/>
        <dbReference type="ChEBI" id="CHEBI:15740"/>
        <dbReference type="ChEBI" id="CHEBI:49298"/>
        <dbReference type="ChEBI" id="CHEBI:64731"/>
        <dbReference type="EC" id="3.5.1.88"/>
    </reaction>
</comment>
<reference evidence="3 4" key="1">
    <citation type="journal article" date="2014" name="Mol. Biol. Evol.">
        <title>Massive expansion of Ubiquitination-related gene families within the Chlamydiae.</title>
        <authorList>
            <person name="Domman D."/>
            <person name="Collingro A."/>
            <person name="Lagkouvardos I."/>
            <person name="Gehre L."/>
            <person name="Weinmaier T."/>
            <person name="Rattei T."/>
            <person name="Subtil A."/>
            <person name="Horn M."/>
        </authorList>
    </citation>
    <scope>NUCLEOTIDE SEQUENCE [LARGE SCALE GENOMIC DNA]</scope>
    <source>
        <strain evidence="3 4">EI2</strain>
    </source>
</reference>
<dbReference type="InterPro" id="IPR036821">
    <property type="entry name" value="Peptide_deformylase_sf"/>
</dbReference>
<evidence type="ECO:0000256" key="2">
    <source>
        <dbReference type="HAMAP-Rule" id="MF_00163"/>
    </source>
</evidence>
<dbReference type="NCBIfam" id="TIGR00079">
    <property type="entry name" value="pept_deformyl"/>
    <property type="match status" value="1"/>
</dbReference>
<dbReference type="PANTHER" id="PTHR10458">
    <property type="entry name" value="PEPTIDE DEFORMYLASE"/>
    <property type="match status" value="1"/>
</dbReference>
<dbReference type="GO" id="GO:0006412">
    <property type="term" value="P:translation"/>
    <property type="evidence" value="ECO:0007669"/>
    <property type="project" value="UniProtKB-UniRule"/>
</dbReference>
<keyword evidence="2" id="KW-0648">Protein biosynthesis</keyword>
<feature type="binding site" evidence="2">
    <location>
        <position position="141"/>
    </location>
    <ligand>
        <name>Fe cation</name>
        <dbReference type="ChEBI" id="CHEBI:24875"/>
    </ligand>
</feature>
<comment type="function">
    <text evidence="2">Removes the formyl group from the N-terminal Met of newly synthesized proteins. Requires at least a dipeptide for an efficient rate of reaction. N-terminal L-methionine is a prerequisite for activity but the enzyme has broad specificity at other positions.</text>
</comment>
<dbReference type="InterPro" id="IPR023635">
    <property type="entry name" value="Peptide_deformylase"/>
</dbReference>
<dbReference type="PRINTS" id="PR01576">
    <property type="entry name" value="PDEFORMYLASE"/>
</dbReference>
<feature type="active site" evidence="2">
    <location>
        <position position="142"/>
    </location>
</feature>
<keyword evidence="2" id="KW-0408">Iron</keyword>
<evidence type="ECO:0000313" key="3">
    <source>
        <dbReference type="EMBL" id="KIC72285.1"/>
    </source>
</evidence>
<evidence type="ECO:0000313" key="4">
    <source>
        <dbReference type="Proteomes" id="UP000031465"/>
    </source>
</evidence>
<dbReference type="Gene3D" id="3.90.45.10">
    <property type="entry name" value="Peptide deformylase"/>
    <property type="match status" value="1"/>
</dbReference>
<dbReference type="PANTHER" id="PTHR10458:SF22">
    <property type="entry name" value="PEPTIDE DEFORMYLASE"/>
    <property type="match status" value="1"/>
</dbReference>
<gene>
    <name evidence="3" type="primary">def_2</name>
    <name evidence="2" type="synonym">def</name>
    <name evidence="3" type="ORF">DB44_CL00070</name>
</gene>